<dbReference type="EMBL" id="CP095362">
    <property type="protein sequence ID" value="XAG64949.1"/>
    <property type="molecule type" value="Genomic_DNA"/>
</dbReference>
<evidence type="ECO:0000256" key="1">
    <source>
        <dbReference type="SAM" id="SignalP"/>
    </source>
</evidence>
<evidence type="ECO:0008006" key="3">
    <source>
        <dbReference type="Google" id="ProtNLM"/>
    </source>
</evidence>
<organism evidence="2">
    <name type="scientific">bacterium 19GA11TI05</name>
    <dbReference type="NCBI Taxonomy" id="2920688"/>
    <lineage>
        <taxon>Bacteria</taxon>
    </lineage>
</organism>
<keyword evidence="1" id="KW-0732">Signal</keyword>
<dbReference type="Gene3D" id="2.60.40.1090">
    <property type="entry name" value="Fimbrial-type adhesion domain"/>
    <property type="match status" value="1"/>
</dbReference>
<dbReference type="GO" id="GO:0007155">
    <property type="term" value="P:cell adhesion"/>
    <property type="evidence" value="ECO:0007669"/>
    <property type="project" value="InterPro"/>
</dbReference>
<feature type="chain" id="PRO_5043761386" description="Fimbrial protein" evidence="1">
    <location>
        <begin position="30"/>
        <end position="192"/>
    </location>
</feature>
<dbReference type="GO" id="GO:0009289">
    <property type="term" value="C:pilus"/>
    <property type="evidence" value="ECO:0007669"/>
    <property type="project" value="InterPro"/>
</dbReference>
<gene>
    <name evidence="2" type="ORF">MRM81_16020</name>
</gene>
<sequence>MTFIKCAHALFLAALLPAAVSLTTFPASGKTGDENRLKINISGTVVATGLCIFADPMPKDISFGDIRYSSAAGVNNLTGSYVRTLDSRMHCSGDIAGNTHFRFESRSGTPVSDGSHKLLPVSVGSGTNPSNKNLGIRLLVNGKIQDVDSDFSVDMKNPPTLEVELVQIHPDDNTWSNGQSITSHAILTLSFD</sequence>
<dbReference type="InterPro" id="IPR036937">
    <property type="entry name" value="Adhesion_dom_fimbrial_sf"/>
</dbReference>
<feature type="signal peptide" evidence="1">
    <location>
        <begin position="1"/>
        <end position="29"/>
    </location>
</feature>
<dbReference type="AlphaFoldDB" id="A0AAU6TTM7"/>
<protein>
    <recommendedName>
        <fullName evidence="3">Fimbrial protein</fullName>
    </recommendedName>
</protein>
<reference evidence="2" key="1">
    <citation type="submission" date="2022-03" db="EMBL/GenBank/DDBJ databases">
        <title>Sea Food Isolates.</title>
        <authorList>
            <person name="Li c."/>
        </authorList>
    </citation>
    <scope>NUCLEOTIDE SEQUENCE</scope>
    <source>
        <strain evidence="2">19GA11TI05</strain>
    </source>
</reference>
<proteinExistence type="predicted"/>
<accession>A0AAU6TTM7</accession>
<evidence type="ECO:0000313" key="2">
    <source>
        <dbReference type="EMBL" id="XAG64949.1"/>
    </source>
</evidence>
<name>A0AAU6TTM7_UNCXX</name>